<dbReference type="GO" id="GO:0006564">
    <property type="term" value="P:L-serine biosynthetic process"/>
    <property type="evidence" value="ECO:0007669"/>
    <property type="project" value="UniProtKB-KW"/>
</dbReference>
<reference evidence="9 10" key="1">
    <citation type="journal article" date="2019" name="Nat. Microbiol.">
        <title>Wide diversity of methane and short-chain alkane metabolisms in uncultured archaea.</title>
        <authorList>
            <person name="Borrel G."/>
            <person name="Adam P.S."/>
            <person name="McKay L.J."/>
            <person name="Chen L.X."/>
            <person name="Sierra-Garcia I.N."/>
            <person name="Sieber C.M."/>
            <person name="Letourneur Q."/>
            <person name="Ghozlane A."/>
            <person name="Andersen G.L."/>
            <person name="Li W.J."/>
            <person name="Hallam S.J."/>
            <person name="Muyzer G."/>
            <person name="de Oliveira V.M."/>
            <person name="Inskeep W.P."/>
            <person name="Banfield J.F."/>
            <person name="Gribaldo S."/>
        </authorList>
    </citation>
    <scope>NUCLEOTIDE SEQUENCE [LARGE SCALE GENOMIC DNA]</scope>
    <source>
        <strain evidence="9">NM1a</strain>
    </source>
</reference>
<evidence type="ECO:0000256" key="6">
    <source>
        <dbReference type="ARBA" id="ARBA00022801"/>
    </source>
</evidence>
<dbReference type="InterPro" id="IPR050582">
    <property type="entry name" value="HAD-like_SerB"/>
</dbReference>
<keyword evidence="5" id="KW-0479">Metal-binding</keyword>
<evidence type="ECO:0000313" key="9">
    <source>
        <dbReference type="EMBL" id="RZN64024.1"/>
    </source>
</evidence>
<keyword evidence="6" id="KW-0378">Hydrolase</keyword>
<dbReference type="SUPFAM" id="SSF56784">
    <property type="entry name" value="HAD-like"/>
    <property type="match status" value="1"/>
</dbReference>
<evidence type="ECO:0000256" key="7">
    <source>
        <dbReference type="ARBA" id="ARBA00022842"/>
    </source>
</evidence>
<dbReference type="PANTHER" id="PTHR43344:SF2">
    <property type="entry name" value="PHOSPHOSERINE PHOSPHATASE"/>
    <property type="match status" value="1"/>
</dbReference>
<dbReference type="InterPro" id="IPR036412">
    <property type="entry name" value="HAD-like_sf"/>
</dbReference>
<keyword evidence="7" id="KW-0460">Magnesium</keyword>
<protein>
    <recommendedName>
        <fullName evidence="3">phosphoserine phosphatase</fullName>
        <ecNumber evidence="3">3.1.3.3</ecNumber>
    </recommendedName>
</protein>
<dbReference type="GO" id="GO:0005737">
    <property type="term" value="C:cytoplasm"/>
    <property type="evidence" value="ECO:0007669"/>
    <property type="project" value="TreeGrafter"/>
</dbReference>
<dbReference type="Gene3D" id="3.40.50.1000">
    <property type="entry name" value="HAD superfamily/HAD-like"/>
    <property type="match status" value="1"/>
</dbReference>
<accession>A0A520KQZ3</accession>
<sequence length="349" mass="39754">MVLTKKIICFDLEGPLSPQDNAYDVMSEIPYGKELFEKISRYDDLLTLGPSPLDRYEAGDTLALIVPFLSAHDISNSDISRVSKLSVVVPGAKELINVLFREGWDVFVISTSYEWHAYNIGSMLGIPRDNIFCTRLDLSKIKKSIDNDTRRIILDAEKEILKIEDDKKLKQFLDGFFFEDLPRSSYGNVLDKVKVIGGQKKLDVLNSISDKFNTPLSDIIAVGDSITDYKMLEGIKRKNGVSIVFNGNEYAIPYASIGLAALDIRWLHLITSRMGDFERIFDLVDLLEEYRFSDLTFIKNNLTTDLTRDLDDIPFFHNLLKRKGRSLDDIIVLHKKYRRLIRGSAARLG</sequence>
<comment type="caution">
    <text evidence="9">The sequence shown here is derived from an EMBL/GenBank/DDBJ whole genome shotgun (WGS) entry which is preliminary data.</text>
</comment>
<organism evidence="9 10">
    <name type="scientific">Methanoliparum thermophilum</name>
    <dbReference type="NCBI Taxonomy" id="2491083"/>
    <lineage>
        <taxon>Archaea</taxon>
        <taxon>Methanobacteriati</taxon>
        <taxon>Methanobacteriota</taxon>
        <taxon>Candidatus Methanoliparia</taxon>
        <taxon>Candidatus Methanoliparales</taxon>
        <taxon>Candidatus Methanoliparaceae</taxon>
        <taxon>Candidatus Methanoliparum</taxon>
    </lineage>
</organism>
<evidence type="ECO:0000256" key="5">
    <source>
        <dbReference type="ARBA" id="ARBA00022723"/>
    </source>
</evidence>
<name>A0A520KQZ3_METT2</name>
<dbReference type="Proteomes" id="UP000317158">
    <property type="component" value="Unassembled WGS sequence"/>
</dbReference>
<evidence type="ECO:0000256" key="1">
    <source>
        <dbReference type="ARBA" id="ARBA00001946"/>
    </source>
</evidence>
<dbReference type="AlphaFoldDB" id="A0A520KQZ3"/>
<evidence type="ECO:0000256" key="2">
    <source>
        <dbReference type="ARBA" id="ARBA00005135"/>
    </source>
</evidence>
<evidence type="ECO:0000313" key="10">
    <source>
        <dbReference type="Proteomes" id="UP000317158"/>
    </source>
</evidence>
<keyword evidence="8" id="KW-0718">Serine biosynthesis</keyword>
<evidence type="ECO:0000256" key="8">
    <source>
        <dbReference type="ARBA" id="ARBA00023299"/>
    </source>
</evidence>
<keyword evidence="4" id="KW-0028">Amino-acid biosynthesis</keyword>
<gene>
    <name evidence="9" type="ORF">EF806_05230</name>
</gene>
<comment type="pathway">
    <text evidence="2">Amino-acid biosynthesis; L-serine biosynthesis; L-serine from 3-phospho-D-glycerate: step 3/3.</text>
</comment>
<dbReference type="PANTHER" id="PTHR43344">
    <property type="entry name" value="PHOSPHOSERINE PHOSPHATASE"/>
    <property type="match status" value="1"/>
</dbReference>
<dbReference type="GO" id="GO:0000287">
    <property type="term" value="F:magnesium ion binding"/>
    <property type="evidence" value="ECO:0007669"/>
    <property type="project" value="TreeGrafter"/>
</dbReference>
<evidence type="ECO:0000256" key="4">
    <source>
        <dbReference type="ARBA" id="ARBA00022605"/>
    </source>
</evidence>
<dbReference type="Gene3D" id="1.10.3870.10">
    <property type="entry name" value="AF1437-like domain superfamily"/>
    <property type="match status" value="1"/>
</dbReference>
<evidence type="ECO:0000256" key="3">
    <source>
        <dbReference type="ARBA" id="ARBA00012640"/>
    </source>
</evidence>
<dbReference type="GO" id="GO:0036424">
    <property type="term" value="F:L-phosphoserine phosphatase activity"/>
    <property type="evidence" value="ECO:0007669"/>
    <property type="project" value="TreeGrafter"/>
</dbReference>
<dbReference type="Pfam" id="PF08282">
    <property type="entry name" value="Hydrolase_3"/>
    <property type="match status" value="1"/>
</dbReference>
<dbReference type="EMBL" id="RXIF01000010">
    <property type="protein sequence ID" value="RZN64024.1"/>
    <property type="molecule type" value="Genomic_DNA"/>
</dbReference>
<dbReference type="EC" id="3.1.3.3" evidence="3"/>
<proteinExistence type="predicted"/>
<dbReference type="InterPro" id="IPR023214">
    <property type="entry name" value="HAD_sf"/>
</dbReference>
<comment type="cofactor">
    <cofactor evidence="1">
        <name>Mg(2+)</name>
        <dbReference type="ChEBI" id="CHEBI:18420"/>
    </cofactor>
</comment>